<keyword evidence="1 2" id="KW-0694">RNA-binding</keyword>
<reference evidence="4 5" key="1">
    <citation type="journal article" date="2018" name="BMC Genomics">
        <title>Genomic evidence for intraspecific hybridization in a clonal and extremely halotolerant yeast.</title>
        <authorList>
            <person name="Gostincar C."/>
            <person name="Stajich J.E."/>
            <person name="Zupancic J."/>
            <person name="Zalar P."/>
            <person name="Gunde-Cimerman N."/>
        </authorList>
    </citation>
    <scope>NUCLEOTIDE SEQUENCE [LARGE SCALE GENOMIC DNA]</scope>
    <source>
        <strain evidence="4 5">EXF-2682</strain>
    </source>
</reference>
<feature type="domain" description="RRM" evidence="3">
    <location>
        <begin position="11"/>
        <end position="90"/>
    </location>
</feature>
<comment type="caution">
    <text evidence="4">The sequence shown here is derived from an EMBL/GenBank/DDBJ whole genome shotgun (WGS) entry which is preliminary data.</text>
</comment>
<dbReference type="OrthoDB" id="272703at2759"/>
<feature type="domain" description="RRM" evidence="3">
    <location>
        <begin position="147"/>
        <end position="234"/>
    </location>
</feature>
<dbReference type="Gene3D" id="3.30.70.330">
    <property type="match status" value="2"/>
</dbReference>
<dbReference type="InterPro" id="IPR000504">
    <property type="entry name" value="RRM_dom"/>
</dbReference>
<dbReference type="SMART" id="SM00360">
    <property type="entry name" value="RRM"/>
    <property type="match status" value="2"/>
</dbReference>
<evidence type="ECO:0000313" key="5">
    <source>
        <dbReference type="Proteomes" id="UP000269276"/>
    </source>
</evidence>
<dbReference type="PROSITE" id="PS50102">
    <property type="entry name" value="RRM"/>
    <property type="match status" value="2"/>
</dbReference>
<dbReference type="EMBL" id="QWIP01000134">
    <property type="protein sequence ID" value="RMY71883.1"/>
    <property type="molecule type" value="Genomic_DNA"/>
</dbReference>
<dbReference type="SUPFAM" id="SSF54928">
    <property type="entry name" value="RNA-binding domain, RBD"/>
    <property type="match status" value="1"/>
</dbReference>
<dbReference type="InterPro" id="IPR035979">
    <property type="entry name" value="RBD_domain_sf"/>
</dbReference>
<evidence type="ECO:0000256" key="1">
    <source>
        <dbReference type="ARBA" id="ARBA00022884"/>
    </source>
</evidence>
<sequence length="277" mass="31140">MKIPSGIMAGFRLYVGSLPYAAQKLELEQLFADNDLPIKKVDISIDPFMGRNPGYCFVDFHTTEDAEHALDALSGKRVRGRPIKINHNTERRGDSTRPRLPTKIHERAGYVHEMPGLNVNSNSYVFDRWSRADEAPARWIAPMEENRRLYVGGLPQIRNQGSLNAEMRVLFQSRPIEAVSKIISPSEAKRQHPGFHYICFVDISSAADAKSAIAALDGHPNPYGGRYKVKLAMPYKAKPTKVMREQMLLGNSKWAGELSKSGAIPQRNLAGNWRRLD</sequence>
<proteinExistence type="predicted"/>
<dbReference type="PANTHER" id="PTHR21245">
    <property type="entry name" value="HETEROGENEOUS NUCLEAR RIBONUCLEOPROTEIN"/>
    <property type="match status" value="1"/>
</dbReference>
<organism evidence="4 5">
    <name type="scientific">Hortaea werneckii</name>
    <name type="common">Black yeast</name>
    <name type="synonym">Cladosporium werneckii</name>
    <dbReference type="NCBI Taxonomy" id="91943"/>
    <lineage>
        <taxon>Eukaryota</taxon>
        <taxon>Fungi</taxon>
        <taxon>Dikarya</taxon>
        <taxon>Ascomycota</taxon>
        <taxon>Pezizomycotina</taxon>
        <taxon>Dothideomycetes</taxon>
        <taxon>Dothideomycetidae</taxon>
        <taxon>Mycosphaerellales</taxon>
        <taxon>Teratosphaeriaceae</taxon>
        <taxon>Hortaea</taxon>
    </lineage>
</organism>
<name>A0A3M7E5Y6_HORWE</name>
<gene>
    <name evidence="4" type="ORF">D0863_04870</name>
</gene>
<accession>A0A3M7E5Y6</accession>
<dbReference type="AlphaFoldDB" id="A0A3M7E5Y6"/>
<protein>
    <recommendedName>
        <fullName evidence="3">RRM domain-containing protein</fullName>
    </recommendedName>
</protein>
<dbReference type="InterPro" id="IPR012677">
    <property type="entry name" value="Nucleotide-bd_a/b_plait_sf"/>
</dbReference>
<dbReference type="Proteomes" id="UP000269276">
    <property type="component" value="Unassembled WGS sequence"/>
</dbReference>
<evidence type="ECO:0000256" key="2">
    <source>
        <dbReference type="PROSITE-ProRule" id="PRU00176"/>
    </source>
</evidence>
<dbReference type="Pfam" id="PF00076">
    <property type="entry name" value="RRM_1"/>
    <property type="match status" value="1"/>
</dbReference>
<evidence type="ECO:0000259" key="3">
    <source>
        <dbReference type="PROSITE" id="PS50102"/>
    </source>
</evidence>
<dbReference type="GO" id="GO:0003723">
    <property type="term" value="F:RNA binding"/>
    <property type="evidence" value="ECO:0007669"/>
    <property type="project" value="UniProtKB-UniRule"/>
</dbReference>
<evidence type="ECO:0000313" key="4">
    <source>
        <dbReference type="EMBL" id="RMY71883.1"/>
    </source>
</evidence>
<dbReference type="VEuPathDB" id="FungiDB:BTJ68_04955"/>